<feature type="transmembrane region" description="Helical" evidence="6">
    <location>
        <begin position="64"/>
        <end position="83"/>
    </location>
</feature>
<keyword evidence="2 6" id="KW-0812">Transmembrane</keyword>
<name>A0ABN9T312_9DINO</name>
<protein>
    <recommendedName>
        <fullName evidence="9">Bestrophin homolog</fullName>
    </recommendedName>
</protein>
<keyword evidence="3 6" id="KW-1133">Transmembrane helix</keyword>
<gene>
    <name evidence="7" type="ORF">PCOR1329_LOCUS35048</name>
</gene>
<dbReference type="EMBL" id="CAUYUJ010014284">
    <property type="protein sequence ID" value="CAK0839362.1"/>
    <property type="molecule type" value="Genomic_DNA"/>
</dbReference>
<dbReference type="Pfam" id="PF01062">
    <property type="entry name" value="Bestrophin"/>
    <property type="match status" value="1"/>
</dbReference>
<evidence type="ECO:0000256" key="2">
    <source>
        <dbReference type="ARBA" id="ARBA00022692"/>
    </source>
</evidence>
<feature type="non-terminal residue" evidence="7">
    <location>
        <position position="237"/>
    </location>
</feature>
<evidence type="ECO:0000256" key="6">
    <source>
        <dbReference type="SAM" id="Phobius"/>
    </source>
</evidence>
<proteinExistence type="inferred from homology"/>
<sequence length="237" mass="26755">MGCLGVFIAVFARGSVFRKSVIRRAAAFTWLVSGFLLSLLYALRVDVQHEDVDNAKALITDFHNLCTFLLGFFLSTCYARWWAIRFEGIGGLWGALDDILLIVGALFPQDSAEDRDVRDRVLRWGALSHELMYKQIRGDNEFQDLVDKGLLLREEMAILGPLSSRPQCVWAWMCSYMAHLAYGEAANGGGRMPHAVTMLPQLLGFCCSARDSIGKLFTYTDSQVPFRYVHILSFIVW</sequence>
<dbReference type="InterPro" id="IPR000615">
    <property type="entry name" value="Bestrophin"/>
</dbReference>
<accession>A0ABN9T312</accession>
<comment type="similarity">
    <text evidence="5">Belongs to the anion channel-forming bestrophin (TC 1.A.46) family. Calcium-sensitive chloride channel subfamily.</text>
</comment>
<reference evidence="7" key="1">
    <citation type="submission" date="2023-10" db="EMBL/GenBank/DDBJ databases">
        <authorList>
            <person name="Chen Y."/>
            <person name="Shah S."/>
            <person name="Dougan E. K."/>
            <person name="Thang M."/>
            <person name="Chan C."/>
        </authorList>
    </citation>
    <scope>NUCLEOTIDE SEQUENCE [LARGE SCALE GENOMIC DNA]</scope>
</reference>
<evidence type="ECO:0000256" key="4">
    <source>
        <dbReference type="ARBA" id="ARBA00023136"/>
    </source>
</evidence>
<dbReference type="InterPro" id="IPR021134">
    <property type="entry name" value="Bestrophin-like"/>
</dbReference>
<dbReference type="Proteomes" id="UP001189429">
    <property type="component" value="Unassembled WGS sequence"/>
</dbReference>
<evidence type="ECO:0000256" key="3">
    <source>
        <dbReference type="ARBA" id="ARBA00022989"/>
    </source>
</evidence>
<evidence type="ECO:0000256" key="1">
    <source>
        <dbReference type="ARBA" id="ARBA00004370"/>
    </source>
</evidence>
<keyword evidence="8" id="KW-1185">Reference proteome</keyword>
<comment type="caution">
    <text evidence="7">The sequence shown here is derived from an EMBL/GenBank/DDBJ whole genome shotgun (WGS) entry which is preliminary data.</text>
</comment>
<evidence type="ECO:0000256" key="5">
    <source>
        <dbReference type="ARBA" id="ARBA00034769"/>
    </source>
</evidence>
<organism evidence="7 8">
    <name type="scientific">Prorocentrum cordatum</name>
    <dbReference type="NCBI Taxonomy" id="2364126"/>
    <lineage>
        <taxon>Eukaryota</taxon>
        <taxon>Sar</taxon>
        <taxon>Alveolata</taxon>
        <taxon>Dinophyceae</taxon>
        <taxon>Prorocentrales</taxon>
        <taxon>Prorocentraceae</taxon>
        <taxon>Prorocentrum</taxon>
    </lineage>
</organism>
<evidence type="ECO:0008006" key="9">
    <source>
        <dbReference type="Google" id="ProtNLM"/>
    </source>
</evidence>
<evidence type="ECO:0000313" key="7">
    <source>
        <dbReference type="EMBL" id="CAK0839362.1"/>
    </source>
</evidence>
<evidence type="ECO:0000313" key="8">
    <source>
        <dbReference type="Proteomes" id="UP001189429"/>
    </source>
</evidence>
<dbReference type="PANTHER" id="PTHR10736">
    <property type="entry name" value="BESTROPHIN"/>
    <property type="match status" value="1"/>
</dbReference>
<feature type="transmembrane region" description="Helical" evidence="6">
    <location>
        <begin position="24"/>
        <end position="43"/>
    </location>
</feature>
<comment type="subcellular location">
    <subcellularLocation>
        <location evidence="1">Membrane</location>
    </subcellularLocation>
</comment>
<keyword evidence="4 6" id="KW-0472">Membrane</keyword>